<organism evidence="2 3">
    <name type="scientific">Shigella phage vB_SboD_StarDew</name>
    <dbReference type="NCBI Taxonomy" id="2902747"/>
    <lineage>
        <taxon>Viruses</taxon>
        <taxon>Duplodnaviria</taxon>
        <taxon>Heunggongvirae</taxon>
        <taxon>Uroviricota</taxon>
        <taxon>Caudoviricetes</taxon>
        <taxon>Dhillonvirus</taxon>
        <taxon>Dhillonvirus stardew</taxon>
    </lineage>
</organism>
<dbReference type="InterPro" id="IPR008964">
    <property type="entry name" value="Invasin/intimin_cell_adhesion"/>
</dbReference>
<dbReference type="EMBL" id="OL615010">
    <property type="protein sequence ID" value="UGO46671.1"/>
    <property type="molecule type" value="Genomic_DNA"/>
</dbReference>
<feature type="domain" description="BIG2" evidence="1">
    <location>
        <begin position="52"/>
        <end position="127"/>
    </location>
</feature>
<dbReference type="SUPFAM" id="SSF49373">
    <property type="entry name" value="Invasin/intimin cell-adhesion fragments"/>
    <property type="match status" value="1"/>
</dbReference>
<dbReference type="Gene3D" id="2.60.40.1080">
    <property type="match status" value="1"/>
</dbReference>
<dbReference type="Proteomes" id="UP000827807">
    <property type="component" value="Segment"/>
</dbReference>
<keyword evidence="3" id="KW-1185">Reference proteome</keyword>
<dbReference type="SMART" id="SM00635">
    <property type="entry name" value="BID_2"/>
    <property type="match status" value="1"/>
</dbReference>
<gene>
    <name evidence="2" type="ORF">STARDEW_60</name>
</gene>
<sequence>MLKSILDHNADALAALAKTEDPGARAIVADTISHAGVFGASLPGPKPEVKVTSATVTVAPEAVTIGTPAKATAAVQPAGATNKSGVWVSGSPTIATVDASGNITGKAPGSVDIIWVAKDGSGVSGRKTVTVANAK</sequence>
<evidence type="ECO:0000313" key="3">
    <source>
        <dbReference type="Proteomes" id="UP000827807"/>
    </source>
</evidence>
<proteinExistence type="predicted"/>
<accession>A0AAE8YNC6</accession>
<dbReference type="Pfam" id="PF02368">
    <property type="entry name" value="Big_2"/>
    <property type="match status" value="1"/>
</dbReference>
<protein>
    <submittedName>
        <fullName evidence="2">Lysozyme</fullName>
    </submittedName>
</protein>
<evidence type="ECO:0000259" key="1">
    <source>
        <dbReference type="SMART" id="SM00635"/>
    </source>
</evidence>
<name>A0AAE8YNC6_9CAUD</name>
<dbReference type="InterPro" id="IPR003343">
    <property type="entry name" value="Big_2"/>
</dbReference>
<evidence type="ECO:0000313" key="2">
    <source>
        <dbReference type="EMBL" id="UGO46671.1"/>
    </source>
</evidence>
<reference evidence="2 3" key="1">
    <citation type="submission" date="2021-11" db="EMBL/GenBank/DDBJ databases">
        <authorList>
            <person name="Thurgood T.L."/>
            <person name="Thompson D.W."/>
            <person name="Green C."/>
            <person name="Huhem E."/>
            <person name="Johnson L."/>
            <person name="Tayler S."/>
            <person name="Taylor A."/>
            <person name="Grose J.H."/>
        </authorList>
    </citation>
    <scope>NUCLEOTIDE SEQUENCE [LARGE SCALE GENOMIC DNA]</scope>
</reference>